<evidence type="ECO:0000313" key="1">
    <source>
        <dbReference type="EMBL" id="DAD81890.1"/>
    </source>
</evidence>
<name>A0A8S5MI18_9CAUD</name>
<protein>
    <submittedName>
        <fullName evidence="1">RelE-like toxin of type II toxin-antitoxin system HigB</fullName>
    </submittedName>
</protein>
<accession>A0A8S5MI18</accession>
<dbReference type="Gene3D" id="3.30.2310.20">
    <property type="entry name" value="RelE-like"/>
    <property type="match status" value="1"/>
</dbReference>
<dbReference type="InterPro" id="IPR035093">
    <property type="entry name" value="RelE/ParE_toxin_dom_sf"/>
</dbReference>
<organism evidence="1">
    <name type="scientific">Siphoviridae sp. ctAvK3</name>
    <dbReference type="NCBI Taxonomy" id="2826184"/>
    <lineage>
        <taxon>Viruses</taxon>
        <taxon>Duplodnaviria</taxon>
        <taxon>Heunggongvirae</taxon>
        <taxon>Uroviricota</taxon>
        <taxon>Caudoviricetes</taxon>
    </lineage>
</organism>
<sequence>MTFASARLKKCFEDSARLQREVDPSWVRTMMKQMAALIAAENFGDFLSLRLWHPEPLEGSESRWSLRISANARLIIELDATNDTVVICTAVEVKGVCDYHGGKNNWYIQ</sequence>
<dbReference type="EMBL" id="BK014910">
    <property type="protein sequence ID" value="DAD81890.1"/>
    <property type="molecule type" value="Genomic_DNA"/>
</dbReference>
<reference evidence="1" key="1">
    <citation type="journal article" date="2021" name="Proc. Natl. Acad. Sci. U.S.A.">
        <title>A Catalog of Tens of Thousands of Viruses from Human Metagenomes Reveals Hidden Associations with Chronic Diseases.</title>
        <authorList>
            <person name="Tisza M.J."/>
            <person name="Buck C.B."/>
        </authorList>
    </citation>
    <scope>NUCLEOTIDE SEQUENCE</scope>
    <source>
        <strain evidence="1">CtAvK3</strain>
    </source>
</reference>
<proteinExistence type="predicted"/>